<accession>Q8EVS2</accession>
<evidence type="ECO:0000313" key="1">
    <source>
        <dbReference type="EMBL" id="BAC44277.1"/>
    </source>
</evidence>
<protein>
    <submittedName>
        <fullName evidence="1">Uncharacterized protein</fullName>
    </submittedName>
</protein>
<reference evidence="1 2" key="1">
    <citation type="journal article" date="2002" name="Nucleic Acids Res.">
        <title>The complete genomic sequence of Mycoplasma penetrans, an intracellular bacterial pathogen in humans.</title>
        <authorList>
            <person name="Sasaki Y."/>
            <person name="Ishikawa J."/>
            <person name="Yamashita A."/>
            <person name="Oshima K."/>
            <person name="Kenri T."/>
            <person name="Furuya K."/>
            <person name="Yoshino C."/>
            <person name="Horino A."/>
            <person name="Shiba T."/>
            <person name="Sasaki T."/>
            <person name="Hattori M."/>
        </authorList>
    </citation>
    <scope>NUCLEOTIDE SEQUENCE [LARGE SCALE GENOMIC DNA]</scope>
    <source>
        <strain evidence="1 2">HF-2</strain>
    </source>
</reference>
<dbReference type="EMBL" id="BA000026">
    <property type="protein sequence ID" value="BAC44277.1"/>
    <property type="molecule type" value="Genomic_DNA"/>
</dbReference>
<name>Q8EVS2_MALP2</name>
<organism evidence="1 2">
    <name type="scientific">Malacoplasma penetrans (strain HF-2)</name>
    <name type="common">Mycoplasma penetrans</name>
    <dbReference type="NCBI Taxonomy" id="272633"/>
    <lineage>
        <taxon>Bacteria</taxon>
        <taxon>Bacillati</taxon>
        <taxon>Mycoplasmatota</taxon>
        <taxon>Mycoplasmoidales</taxon>
        <taxon>Mycoplasmoidaceae</taxon>
        <taxon>Malacoplasma</taxon>
    </lineage>
</organism>
<dbReference type="AlphaFoldDB" id="Q8EVS2"/>
<dbReference type="Proteomes" id="UP000002522">
    <property type="component" value="Chromosome"/>
</dbReference>
<sequence>MDKESFEELKNHPVGKELSELYKQIICYYTHIKKAKKWIKEKINPIYEKVKSTKMEPTYEVILHNVYTVINDSFKYKLLVSLRSFLEILKSNKDKYKHKFKEYFLDMLKEVSSKNETKNYYLNSLIYWKKCTDTSKNETIDLDKISAIYSELSKAVHPSSGELFEVWNPVKKYIENFDNWNVNMEIDKLCDLLSKRNIMSEKVLNCDINEKGLYNNLIEQKWIPFNDLDSTQKPFAIKKYLYWTKESNCETCYFDWFLNQILDQIIKKFEI</sequence>
<dbReference type="RefSeq" id="WP_011077311.1">
    <property type="nucleotide sequence ID" value="NC_004432.1"/>
</dbReference>
<evidence type="ECO:0000313" key="2">
    <source>
        <dbReference type="Proteomes" id="UP000002522"/>
    </source>
</evidence>
<proteinExistence type="predicted"/>
<dbReference type="STRING" id="272633.gene:10731604"/>
<dbReference type="KEGG" id="mpe:MYPE4870"/>
<gene>
    <name evidence="1" type="ordered locus">MYPE4870</name>
</gene>
<dbReference type="InParanoid" id="Q8EVS2"/>
<dbReference type="HOGENOM" id="CLU_1026087_0_0_14"/>
<keyword evidence="2" id="KW-1185">Reference proteome</keyword>